<proteinExistence type="predicted"/>
<evidence type="ECO:0000256" key="1">
    <source>
        <dbReference type="SAM" id="Phobius"/>
    </source>
</evidence>
<accession>I4EK83</accession>
<evidence type="ECO:0000313" key="2">
    <source>
        <dbReference type="EMBL" id="CCF85095.1"/>
    </source>
</evidence>
<protein>
    <submittedName>
        <fullName evidence="2">Uncharacterized protein</fullName>
    </submittedName>
</protein>
<dbReference type="OrthoDB" id="2377160at2"/>
<dbReference type="AlphaFoldDB" id="I4EK83"/>
<keyword evidence="3" id="KW-1185">Reference proteome</keyword>
<gene>
    <name evidence="2" type="ORF">NITHO_4470002</name>
</gene>
<keyword evidence="1" id="KW-0812">Transmembrane</keyword>
<reference evidence="2 3" key="1">
    <citation type="journal article" date="2012" name="ISME J.">
        <title>Nitrification expanded: discovery, physiology and genomics of a nitrite-oxidizing bacterium from the phylum Chloroflexi.</title>
        <authorList>
            <person name="Sorokin D.Y."/>
            <person name="Lucker S."/>
            <person name="Vejmelkova D."/>
            <person name="Kostrikina N.A."/>
            <person name="Kleerebezem R."/>
            <person name="Rijpstra W.I."/>
            <person name="Damste J.S."/>
            <person name="Le Paslier D."/>
            <person name="Muyzer G."/>
            <person name="Wagner M."/>
            <person name="van Loosdrecht M.C."/>
            <person name="Daims H."/>
        </authorList>
    </citation>
    <scope>NUCLEOTIDE SEQUENCE [LARGE SCALE GENOMIC DNA]</scope>
    <source>
        <strain evidence="3">none</strain>
    </source>
</reference>
<keyword evidence="1" id="KW-1133">Transmembrane helix</keyword>
<dbReference type="Proteomes" id="UP000004221">
    <property type="component" value="Unassembled WGS sequence"/>
</dbReference>
<comment type="caution">
    <text evidence="2">The sequence shown here is derived from an EMBL/GenBank/DDBJ whole genome shotgun (WGS) entry which is preliminary data.</text>
</comment>
<dbReference type="EMBL" id="CAGS01000387">
    <property type="protein sequence ID" value="CCF85095.1"/>
    <property type="molecule type" value="Genomic_DNA"/>
</dbReference>
<dbReference type="RefSeq" id="WP_008479755.1">
    <property type="nucleotide sequence ID" value="NZ_CAGS01000387.1"/>
</dbReference>
<feature type="transmembrane region" description="Helical" evidence="1">
    <location>
        <begin position="5"/>
        <end position="23"/>
    </location>
</feature>
<organism evidence="2 3">
    <name type="scientific">Nitrolancea hollandica Lb</name>
    <dbReference type="NCBI Taxonomy" id="1129897"/>
    <lineage>
        <taxon>Bacteria</taxon>
        <taxon>Pseudomonadati</taxon>
        <taxon>Thermomicrobiota</taxon>
        <taxon>Thermomicrobia</taxon>
        <taxon>Sphaerobacterales</taxon>
        <taxon>Sphaerobacterineae</taxon>
        <taxon>Sphaerobacteraceae</taxon>
        <taxon>Nitrolancea</taxon>
    </lineage>
</organism>
<sequence>MLRRALVAFGVVYLVVAAILFAANLALPLAIYLAAGGLVLVIAILFERRGYRPPVNRKRGSWRSTSERFIDPASGRLIEVRYNPETGERDYVDIGPAR</sequence>
<feature type="transmembrane region" description="Helical" evidence="1">
    <location>
        <begin position="29"/>
        <end position="46"/>
    </location>
</feature>
<name>I4EK83_9BACT</name>
<keyword evidence="1" id="KW-0472">Membrane</keyword>
<evidence type="ECO:0000313" key="3">
    <source>
        <dbReference type="Proteomes" id="UP000004221"/>
    </source>
</evidence>